<accession>A0A411BKY4</accession>
<proteinExistence type="predicted"/>
<name>A0A411BKY4_9CAUD</name>
<keyword evidence="1" id="KW-0472">Membrane</keyword>
<evidence type="ECO:0000313" key="2">
    <source>
        <dbReference type="EMBL" id="QAY02212.1"/>
    </source>
</evidence>
<dbReference type="Proteomes" id="UP000290327">
    <property type="component" value="Segment"/>
</dbReference>
<keyword evidence="1" id="KW-1133">Transmembrane helix</keyword>
<keyword evidence="1" id="KW-0812">Transmembrane</keyword>
<keyword evidence="3" id="KW-1185">Reference proteome</keyword>
<reference evidence="2 3" key="1">
    <citation type="submission" date="2018-09" db="EMBL/GenBank/DDBJ databases">
        <title>Characterization and complete genomic analysis of VspSw_1.</title>
        <authorList>
            <person name="Chen L."/>
        </authorList>
    </citation>
    <scope>NUCLEOTIDE SEQUENCE [LARGE SCALE GENOMIC DNA]</scope>
</reference>
<organism evidence="2 3">
    <name type="scientific">Vibrio phage VspSw_1</name>
    <dbReference type="NCBI Taxonomy" id="2484249"/>
    <lineage>
        <taxon>Viruses</taxon>
        <taxon>Duplodnaviria</taxon>
        <taxon>Heunggongvirae</taxon>
        <taxon>Uroviricota</taxon>
        <taxon>Caudoviricetes</taxon>
        <taxon>Demerecviridae</taxon>
        <taxon>Pogseptimavirus</taxon>
        <taxon>Pogseptimavirus VspSw1</taxon>
    </lineage>
</organism>
<dbReference type="EMBL" id="MH925094">
    <property type="protein sequence ID" value="QAY02212.1"/>
    <property type="molecule type" value="Genomic_DNA"/>
</dbReference>
<protein>
    <submittedName>
        <fullName evidence="2">Uncharacterized protein</fullName>
    </submittedName>
</protein>
<sequence length="40" mass="4576">MMSKFQILLAIVFRELLNSRACWSMIFLIVGVILCFVVGI</sequence>
<evidence type="ECO:0000313" key="3">
    <source>
        <dbReference type="Proteomes" id="UP000290327"/>
    </source>
</evidence>
<gene>
    <name evidence="2" type="ORF">VspSw1_144</name>
</gene>
<feature type="transmembrane region" description="Helical" evidence="1">
    <location>
        <begin position="21"/>
        <end position="39"/>
    </location>
</feature>
<evidence type="ECO:0000256" key="1">
    <source>
        <dbReference type="SAM" id="Phobius"/>
    </source>
</evidence>